<dbReference type="InterPro" id="IPR018911">
    <property type="entry name" value="Gmad2_Ig-like_dom"/>
</dbReference>
<dbReference type="OrthoDB" id="1357684at2"/>
<accession>A0A3T0I5B8</accession>
<dbReference type="Proteomes" id="UP000282892">
    <property type="component" value="Chromosome"/>
</dbReference>
<organism evidence="3 4">
    <name type="scientific">Neobacillus mesonae</name>
    <dbReference type="NCBI Taxonomy" id="1193713"/>
    <lineage>
        <taxon>Bacteria</taxon>
        <taxon>Bacillati</taxon>
        <taxon>Bacillota</taxon>
        <taxon>Bacilli</taxon>
        <taxon>Bacillales</taxon>
        <taxon>Bacillaceae</taxon>
        <taxon>Neobacillus</taxon>
    </lineage>
</organism>
<dbReference type="PROSITE" id="PS51257">
    <property type="entry name" value="PROKAR_LIPOPROTEIN"/>
    <property type="match status" value="1"/>
</dbReference>
<sequence length="174" mass="19109">MHTIKVKGREWMRRVVYFLLALIAAIGLTACSSQKNVKEPDKDQAVETPKDGQPAVEEPAKEEPAVEEPDQPAPEPKVYHNEAFKDVVVTESGGQFVVTGKAQVFEGVFQYRLSDGGKVLLEDHYQTAGAPAWGDFNITFGKNLISGNDAVFELFVYSAKDGSKINVLEVPIVK</sequence>
<protein>
    <recommendedName>
        <fullName evidence="2">Bacterial spore germination immunoglobulin-like domain-containing protein</fullName>
    </recommendedName>
</protein>
<evidence type="ECO:0000313" key="4">
    <source>
        <dbReference type="Proteomes" id="UP000282892"/>
    </source>
</evidence>
<dbReference type="Pfam" id="PF10648">
    <property type="entry name" value="Gmad2"/>
    <property type="match status" value="1"/>
</dbReference>
<reference evidence="3 4" key="1">
    <citation type="submission" date="2017-07" db="EMBL/GenBank/DDBJ databases">
        <title>The complete genome sequence of Bacillus mesonae strain H20-5, an efficient strain improving plant abiotic stress resistance.</title>
        <authorList>
            <person name="Kim S.Y."/>
            <person name="Song H."/>
            <person name="Sang M.K."/>
            <person name="Weon H.-Y."/>
            <person name="Song J."/>
        </authorList>
    </citation>
    <scope>NUCLEOTIDE SEQUENCE [LARGE SCALE GENOMIC DNA]</scope>
    <source>
        <strain evidence="3 4">H20-5</strain>
    </source>
</reference>
<feature type="domain" description="Bacterial spore germination immunoglobulin-like" evidence="2">
    <location>
        <begin position="93"/>
        <end position="163"/>
    </location>
</feature>
<evidence type="ECO:0000313" key="3">
    <source>
        <dbReference type="EMBL" id="AZU64525.1"/>
    </source>
</evidence>
<dbReference type="KEGG" id="nmk:CHR53_26670"/>
<proteinExistence type="predicted"/>
<feature type="region of interest" description="Disordered" evidence="1">
    <location>
        <begin position="34"/>
        <end position="77"/>
    </location>
</feature>
<keyword evidence="4" id="KW-1185">Reference proteome</keyword>
<name>A0A3T0I5B8_9BACI</name>
<gene>
    <name evidence="3" type="ORF">CHR53_26670</name>
</gene>
<dbReference type="EMBL" id="CP022572">
    <property type="protein sequence ID" value="AZU64525.1"/>
    <property type="molecule type" value="Genomic_DNA"/>
</dbReference>
<dbReference type="AlphaFoldDB" id="A0A3T0I5B8"/>
<evidence type="ECO:0000259" key="2">
    <source>
        <dbReference type="Pfam" id="PF10648"/>
    </source>
</evidence>
<feature type="compositionally biased region" description="Basic and acidic residues" evidence="1">
    <location>
        <begin position="36"/>
        <end position="50"/>
    </location>
</feature>
<evidence type="ECO:0000256" key="1">
    <source>
        <dbReference type="SAM" id="MobiDB-lite"/>
    </source>
</evidence>